<comment type="function">
    <text evidence="7 8">Involved in coproporphyrin-dependent heme b biosynthesis. Catalyzes the insertion of ferrous iron into coproporphyrin III to form Fe-coproporphyrin III.</text>
</comment>
<dbReference type="Pfam" id="PF00762">
    <property type="entry name" value="Ferrochelatase"/>
    <property type="match status" value="1"/>
</dbReference>
<evidence type="ECO:0000256" key="8">
    <source>
        <dbReference type="RuleBase" id="RU000607"/>
    </source>
</evidence>
<dbReference type="SUPFAM" id="SSF53800">
    <property type="entry name" value="Chelatase"/>
    <property type="match status" value="1"/>
</dbReference>
<reference evidence="9 10" key="1">
    <citation type="submission" date="2023-03" db="EMBL/GenBank/DDBJ databases">
        <title>Complete genome of Arcanobacterium canis strain DSM 25104 isolated in 2010 from a canine otitis externa in Germany.</title>
        <authorList>
            <person name="Borowiak M."/>
            <person name="Kreitlow A."/>
            <person name="Malorny B."/>
            <person name="Laemmler C."/>
            <person name="Prenger-Berninghoff E."/>
            <person name="Ploetz M."/>
            <person name="Abdulmawjood A."/>
        </authorList>
    </citation>
    <scope>NUCLEOTIDE SEQUENCE [LARGE SCALE GENOMIC DNA]</scope>
    <source>
        <strain evidence="9 10">DSM 25104</strain>
    </source>
</reference>
<dbReference type="InterPro" id="IPR019772">
    <property type="entry name" value="Ferrochelatase_AS"/>
</dbReference>
<evidence type="ECO:0000256" key="4">
    <source>
        <dbReference type="ARBA" id="ARBA00023239"/>
    </source>
</evidence>
<feature type="binding site" evidence="7">
    <location>
        <position position="300"/>
    </location>
    <ligand>
        <name>Fe(2+)</name>
        <dbReference type="ChEBI" id="CHEBI:29033"/>
    </ligand>
</feature>
<evidence type="ECO:0000256" key="6">
    <source>
        <dbReference type="ARBA" id="ARBA00024536"/>
    </source>
</evidence>
<comment type="catalytic activity">
    <reaction evidence="6">
        <text>Fe-coproporphyrin III + 2 H(+) = coproporphyrin III + Fe(2+)</text>
        <dbReference type="Rhea" id="RHEA:49572"/>
        <dbReference type="ChEBI" id="CHEBI:15378"/>
        <dbReference type="ChEBI" id="CHEBI:29033"/>
        <dbReference type="ChEBI" id="CHEBI:68438"/>
        <dbReference type="ChEBI" id="CHEBI:131725"/>
        <dbReference type="EC" id="4.99.1.9"/>
    </reaction>
    <physiologicalReaction direction="right-to-left" evidence="6">
        <dbReference type="Rhea" id="RHEA:49574"/>
    </physiologicalReaction>
</comment>
<keyword evidence="2 7" id="KW-0408">Iron</keyword>
<evidence type="ECO:0000256" key="2">
    <source>
        <dbReference type="ARBA" id="ARBA00023004"/>
    </source>
</evidence>
<dbReference type="InterPro" id="IPR001015">
    <property type="entry name" value="Ferrochelatase"/>
</dbReference>
<feature type="binding site" evidence="7">
    <location>
        <position position="216"/>
    </location>
    <ligand>
        <name>Fe(2+)</name>
        <dbReference type="ChEBI" id="CHEBI:29033"/>
    </ligand>
</feature>
<evidence type="ECO:0000256" key="5">
    <source>
        <dbReference type="ARBA" id="ARBA00023244"/>
    </source>
</evidence>
<evidence type="ECO:0000256" key="1">
    <source>
        <dbReference type="ARBA" id="ARBA00004744"/>
    </source>
</evidence>
<dbReference type="EMBL" id="CP121208">
    <property type="protein sequence ID" value="WFM83177.1"/>
    <property type="molecule type" value="Genomic_DNA"/>
</dbReference>
<dbReference type="PANTHER" id="PTHR11108:SF1">
    <property type="entry name" value="FERROCHELATASE, MITOCHONDRIAL"/>
    <property type="match status" value="1"/>
</dbReference>
<dbReference type="EC" id="4.99.1.9" evidence="7"/>
<name>A0ABY8FY54_9ACTO</name>
<keyword evidence="4 7" id="KW-0456">Lyase</keyword>
<keyword evidence="3 7" id="KW-0350">Heme biosynthesis</keyword>
<sequence>MVKTFAAPHARAMKPAVLLVNLGTPDSLAIADVRRFLRTFLTDRRVIEMHPALWRPILEGIILRVRPRHAASLYAQIWGEKAGEGVVGSPLMHWSQAQRAELDRRLGADADVFLAMRYSAPTVRQVLTDLQQRGYRRVLVMPMYAQYSATTVASVMDEVSRWSLENRDQLEFRMMRSFPTDAHYIEAVASAIEKVWEDRGTQPNFSQGERLLLSFHSLPQAMVDSGDPYVRECEATAKAVVHRLGLDSEYDRGVLTTYQSVFGPAKWVGPATIDTVRELGAAGVRRLDVVCPGFATDCLETLQEINILNRGEFVKAGGPADGFTYIPVANTAPAFMDSMEQQVRRGISGWGL</sequence>
<keyword evidence="7" id="KW-0479">Metal-binding</keyword>
<dbReference type="Proteomes" id="UP001215216">
    <property type="component" value="Chromosome"/>
</dbReference>
<dbReference type="RefSeq" id="WP_278012602.1">
    <property type="nucleotide sequence ID" value="NZ_CP121208.1"/>
</dbReference>
<comment type="caution">
    <text evidence="7">Lacks conserved residue(s) required for the propagation of feature annotation.</text>
</comment>
<keyword evidence="7 8" id="KW-0963">Cytoplasm</keyword>
<dbReference type="HAMAP" id="MF_00323">
    <property type="entry name" value="Ferrochelatase"/>
    <property type="match status" value="1"/>
</dbReference>
<dbReference type="NCBIfam" id="TIGR00109">
    <property type="entry name" value="hemH"/>
    <property type="match status" value="1"/>
</dbReference>
<dbReference type="InterPro" id="IPR033644">
    <property type="entry name" value="Ferrochelatase_C"/>
</dbReference>
<dbReference type="PROSITE" id="PS00534">
    <property type="entry name" value="FERROCHELATASE"/>
    <property type="match status" value="1"/>
</dbReference>
<dbReference type="CDD" id="cd03411">
    <property type="entry name" value="Ferrochelatase_N"/>
    <property type="match status" value="1"/>
</dbReference>
<dbReference type="CDD" id="cd00419">
    <property type="entry name" value="Ferrochelatase_C"/>
    <property type="match status" value="1"/>
</dbReference>
<accession>A0ABY8FY54</accession>
<comment type="subcellular location">
    <subcellularLocation>
        <location evidence="7 8">Cytoplasm</location>
    </subcellularLocation>
</comment>
<protein>
    <recommendedName>
        <fullName evidence="7">Coproporphyrin III ferrochelatase</fullName>
        <ecNumber evidence="7">4.99.1.9</ecNumber>
    </recommendedName>
</protein>
<evidence type="ECO:0000313" key="9">
    <source>
        <dbReference type="EMBL" id="WFM83177.1"/>
    </source>
</evidence>
<comment type="similarity">
    <text evidence="7 8">Belongs to the ferrochelatase family.</text>
</comment>
<proteinExistence type="inferred from homology"/>
<keyword evidence="5 7" id="KW-0627">Porphyrin biosynthesis</keyword>
<gene>
    <name evidence="9" type="primary">hemH</name>
    <name evidence="7" type="synonym">cpfC</name>
    <name evidence="9" type="ORF">P7079_07240</name>
</gene>
<evidence type="ECO:0000256" key="7">
    <source>
        <dbReference type="HAMAP-Rule" id="MF_00323"/>
    </source>
</evidence>
<organism evidence="9 10">
    <name type="scientific">Arcanobacterium canis</name>
    <dbReference type="NCBI Taxonomy" id="999183"/>
    <lineage>
        <taxon>Bacteria</taxon>
        <taxon>Bacillati</taxon>
        <taxon>Actinomycetota</taxon>
        <taxon>Actinomycetes</taxon>
        <taxon>Actinomycetales</taxon>
        <taxon>Actinomycetaceae</taxon>
        <taxon>Arcanobacterium</taxon>
    </lineage>
</organism>
<dbReference type="PANTHER" id="PTHR11108">
    <property type="entry name" value="FERROCHELATASE"/>
    <property type="match status" value="1"/>
</dbReference>
<dbReference type="Gene3D" id="3.40.50.1400">
    <property type="match status" value="2"/>
</dbReference>
<evidence type="ECO:0000256" key="3">
    <source>
        <dbReference type="ARBA" id="ARBA00023133"/>
    </source>
</evidence>
<dbReference type="InterPro" id="IPR033659">
    <property type="entry name" value="Ferrochelatase_N"/>
</dbReference>
<comment type="pathway">
    <text evidence="1 7 8">Porphyrin-containing compound metabolism; protoheme biosynthesis.</text>
</comment>
<keyword evidence="10" id="KW-1185">Reference proteome</keyword>
<evidence type="ECO:0000313" key="10">
    <source>
        <dbReference type="Proteomes" id="UP001215216"/>
    </source>
</evidence>